<feature type="transmembrane region" description="Helical" evidence="1">
    <location>
        <begin position="126"/>
        <end position="148"/>
    </location>
</feature>
<proteinExistence type="predicted"/>
<evidence type="ECO:0000313" key="2">
    <source>
        <dbReference type="EMBL" id="BBK21605.1"/>
    </source>
</evidence>
<evidence type="ECO:0000313" key="3">
    <source>
        <dbReference type="Proteomes" id="UP000464754"/>
    </source>
</evidence>
<protein>
    <submittedName>
        <fullName evidence="2">Zinc metallopeptidase</fullName>
    </submittedName>
</protein>
<feature type="transmembrane region" description="Helical" evidence="1">
    <location>
        <begin position="207"/>
        <end position="231"/>
    </location>
</feature>
<sequence>MPIYYYPSFSSQYLLYLLGILIVLYAQGRVSSAYNKYKQIPNKKGIRGVDAARIILDRNGLQDVRIEPAKGGTLSDHYDPVHRVVRLSSDIYYNASIASVSVAAHECGHAIQHKVGYAALSWRSKLLPVANICSQLGWITLILGLFLFSSFSSLVYLGIGMILVVFLFQVVTLPVEFNASTRAIAQISELQLMQDDERPMVRSMLKAAAFTYVASVLSTLLQIFRILIMVLGRRNND</sequence>
<dbReference type="RefSeq" id="WP_115714829.1">
    <property type="nucleotide sequence ID" value="NZ_AP019695.1"/>
</dbReference>
<dbReference type="KEGG" id="aarg:Aargi30884_05080"/>
<keyword evidence="1" id="KW-0812">Transmembrane</keyword>
<dbReference type="PANTHER" id="PTHR36434">
    <property type="entry name" value="MEMBRANE PROTEASE YUGP-RELATED"/>
    <property type="match status" value="1"/>
</dbReference>
<accession>A0A6N4TGP0</accession>
<organism evidence="2 3">
    <name type="scientific">Amedibacterium intestinale</name>
    <dbReference type="NCBI Taxonomy" id="2583452"/>
    <lineage>
        <taxon>Bacteria</taxon>
        <taxon>Bacillati</taxon>
        <taxon>Bacillota</taxon>
        <taxon>Erysipelotrichia</taxon>
        <taxon>Erysipelotrichales</taxon>
        <taxon>Erysipelotrichaceae</taxon>
        <taxon>Amedibacterium</taxon>
    </lineage>
</organism>
<keyword evidence="3" id="KW-1185">Reference proteome</keyword>
<keyword evidence="1" id="KW-1133">Transmembrane helix</keyword>
<dbReference type="InterPro" id="IPR007395">
    <property type="entry name" value="Zn_peptidase_2"/>
</dbReference>
<dbReference type="PANTHER" id="PTHR36434:SF1">
    <property type="entry name" value="MEMBRANE PROTEASE YUGP-RELATED"/>
    <property type="match status" value="1"/>
</dbReference>
<dbReference type="Pfam" id="PF04298">
    <property type="entry name" value="Zn_peptidase_2"/>
    <property type="match status" value="1"/>
</dbReference>
<gene>
    <name evidence="2" type="ORF">Aargi30884_05080</name>
</gene>
<dbReference type="Proteomes" id="UP000464754">
    <property type="component" value="Chromosome"/>
</dbReference>
<feature type="transmembrane region" description="Helical" evidence="1">
    <location>
        <begin position="13"/>
        <end position="34"/>
    </location>
</feature>
<reference evidence="3" key="1">
    <citation type="submission" date="2019-05" db="EMBL/GenBank/DDBJ databases">
        <title>Complete genome sequencing of Absiella argi strain JCM 30884.</title>
        <authorList>
            <person name="Sakamoto M."/>
            <person name="Murakami T."/>
            <person name="Mori H."/>
        </authorList>
    </citation>
    <scope>NUCLEOTIDE SEQUENCE [LARGE SCALE GENOMIC DNA]</scope>
    <source>
        <strain evidence="3">JCM 30884</strain>
    </source>
</reference>
<name>A0A6N4TGP0_9FIRM</name>
<keyword evidence="1" id="KW-0472">Membrane</keyword>
<dbReference type="AlphaFoldDB" id="A0A6N4TGP0"/>
<dbReference type="EMBL" id="AP019695">
    <property type="protein sequence ID" value="BBK21605.1"/>
    <property type="molecule type" value="Genomic_DNA"/>
</dbReference>
<evidence type="ECO:0000256" key="1">
    <source>
        <dbReference type="SAM" id="Phobius"/>
    </source>
</evidence>
<feature type="transmembrane region" description="Helical" evidence="1">
    <location>
        <begin position="154"/>
        <end position="175"/>
    </location>
</feature>